<accession>A0A543BQ69</accession>
<protein>
    <submittedName>
        <fullName evidence="2">Uncharacterized protein</fullName>
    </submittedName>
</protein>
<feature type="compositionally biased region" description="Low complexity" evidence="1">
    <location>
        <begin position="57"/>
        <end position="76"/>
    </location>
</feature>
<evidence type="ECO:0000256" key="1">
    <source>
        <dbReference type="SAM" id="MobiDB-lite"/>
    </source>
</evidence>
<reference evidence="2 3" key="1">
    <citation type="submission" date="2019-06" db="EMBL/GenBank/DDBJ databases">
        <title>Sequencing the genomes of 1000 actinobacteria strains.</title>
        <authorList>
            <person name="Klenk H.-P."/>
        </authorList>
    </citation>
    <scope>NUCLEOTIDE SEQUENCE [LARGE SCALE GENOMIC DNA]</scope>
    <source>
        <strain evidence="2 3">DSM 20169</strain>
    </source>
</reference>
<keyword evidence="3" id="KW-1185">Reference proteome</keyword>
<organism evidence="2 3">
    <name type="scientific">Microbacterium saperdae</name>
    <dbReference type="NCBI Taxonomy" id="69368"/>
    <lineage>
        <taxon>Bacteria</taxon>
        <taxon>Bacillati</taxon>
        <taxon>Actinomycetota</taxon>
        <taxon>Actinomycetes</taxon>
        <taxon>Micrococcales</taxon>
        <taxon>Microbacteriaceae</taxon>
        <taxon>Microbacterium</taxon>
    </lineage>
</organism>
<sequence length="207" mass="21984">MAHTTTRIHRRSSICQNHLICQNQWVTAWRASGYGKTAITAASFALIMTLASCTASTESGTGAGTETAKPAAASPTPVAPETPEPAETEPSQSATDGFREWLEASRLPDVETACARLTPELVTRMIAELEANGVTGIDSCEQMIATTAELYRSLDQSSDVDIAVQEETGTDATLFVTYLASGDCGTVVMTRPTTEWIITDQSTECAG</sequence>
<feature type="region of interest" description="Disordered" evidence="1">
    <location>
        <begin position="57"/>
        <end position="96"/>
    </location>
</feature>
<evidence type="ECO:0000313" key="2">
    <source>
        <dbReference type="EMBL" id="TQL86975.1"/>
    </source>
</evidence>
<name>A0A543BQ69_9MICO</name>
<proteinExistence type="predicted"/>
<dbReference type="AlphaFoldDB" id="A0A543BQ69"/>
<dbReference type="Proteomes" id="UP000317209">
    <property type="component" value="Unassembled WGS sequence"/>
</dbReference>
<comment type="caution">
    <text evidence="2">The sequence shown here is derived from an EMBL/GenBank/DDBJ whole genome shotgun (WGS) entry which is preliminary data.</text>
</comment>
<dbReference type="EMBL" id="VFOX01000001">
    <property type="protein sequence ID" value="TQL86975.1"/>
    <property type="molecule type" value="Genomic_DNA"/>
</dbReference>
<evidence type="ECO:0000313" key="3">
    <source>
        <dbReference type="Proteomes" id="UP000317209"/>
    </source>
</evidence>
<gene>
    <name evidence="2" type="ORF">FB560_2640</name>
</gene>